<dbReference type="RefSeq" id="WP_183275342.1">
    <property type="nucleotide sequence ID" value="NZ_JACHXV010000010.1"/>
</dbReference>
<dbReference type="PROSITE" id="PS51459">
    <property type="entry name" value="FIDO"/>
    <property type="match status" value="1"/>
</dbReference>
<gene>
    <name evidence="2" type="ORF">FHR90_002568</name>
</gene>
<dbReference type="EMBL" id="JACHXV010000010">
    <property type="protein sequence ID" value="MBB3174722.1"/>
    <property type="molecule type" value="Genomic_DNA"/>
</dbReference>
<evidence type="ECO:0000313" key="2">
    <source>
        <dbReference type="EMBL" id="MBB3174722.1"/>
    </source>
</evidence>
<sequence>MDVERDRAGADLPGADVVGLERAALRLGALGGLQDGLAGQDGPGREPGVLSPLLLRDLLLCAADPGLPMAMPAAPAGLSPSLRDLLVCEALGPGDRPPAAVHLLANTIHAAEIGLSAVTSQGHAALAVPLLREMHAALCHGLAVPGRGGMFRPAMAGGPMEPSIEALLSGLAGPDSHAPLLLRMAQLGAGFAELAPFEFGSPVLARLLPGLLAACEGFVPVVVAPIPDRRSASGFQPYFDAIALAAQRAHRLALDIARCREDWLRRLIALRSDANARRLVDLLVDRPVITAGGAGRWLGVSFQTANAAVAALVAHDILAPLGGLRRNRVFVATELFRPAAPAGAPLGVTALMSDRAVSVWPSRSDRVASSRTDGSCIAAIAD</sequence>
<dbReference type="AlphaFoldDB" id="A0A839V5A3"/>
<dbReference type="Proteomes" id="UP000557688">
    <property type="component" value="Unassembled WGS sequence"/>
</dbReference>
<name>A0A839V5A3_9PROT</name>
<organism evidence="2 3">
    <name type="scientific">Endobacter medicaginis</name>
    <dbReference type="NCBI Taxonomy" id="1181271"/>
    <lineage>
        <taxon>Bacteria</taxon>
        <taxon>Pseudomonadati</taxon>
        <taxon>Pseudomonadota</taxon>
        <taxon>Alphaproteobacteria</taxon>
        <taxon>Acetobacterales</taxon>
        <taxon>Acetobacteraceae</taxon>
        <taxon>Endobacter</taxon>
    </lineage>
</organism>
<feature type="domain" description="Fido" evidence="1">
    <location>
        <begin position="126"/>
        <end position="266"/>
    </location>
</feature>
<accession>A0A839V5A3</accession>
<reference evidence="2 3" key="1">
    <citation type="submission" date="2020-08" db="EMBL/GenBank/DDBJ databases">
        <title>Genomic Encyclopedia of Type Strains, Phase III (KMG-III): the genomes of soil and plant-associated and newly described type strains.</title>
        <authorList>
            <person name="Whitman W."/>
        </authorList>
    </citation>
    <scope>NUCLEOTIDE SEQUENCE [LARGE SCALE GENOMIC DNA]</scope>
    <source>
        <strain evidence="2 3">CECT 8088</strain>
    </source>
</reference>
<proteinExistence type="predicted"/>
<evidence type="ECO:0000313" key="3">
    <source>
        <dbReference type="Proteomes" id="UP000557688"/>
    </source>
</evidence>
<comment type="caution">
    <text evidence="2">The sequence shown here is derived from an EMBL/GenBank/DDBJ whole genome shotgun (WGS) entry which is preliminary data.</text>
</comment>
<dbReference type="InterPro" id="IPR003812">
    <property type="entry name" value="Fido"/>
</dbReference>
<protein>
    <recommendedName>
        <fullName evidence="1">Fido domain-containing protein</fullName>
    </recommendedName>
</protein>
<keyword evidence="3" id="KW-1185">Reference proteome</keyword>
<evidence type="ECO:0000259" key="1">
    <source>
        <dbReference type="PROSITE" id="PS51459"/>
    </source>
</evidence>